<accession>A4T6T3</accession>
<keyword evidence="1" id="KW-0732">Signal</keyword>
<protein>
    <submittedName>
        <fullName evidence="2">Uncharacterized protein</fullName>
    </submittedName>
</protein>
<dbReference type="EMBL" id="CP000656">
    <property type="protein sequence ID" value="ABP44373.1"/>
    <property type="molecule type" value="Genomic_DNA"/>
</dbReference>
<feature type="signal peptide" evidence="1">
    <location>
        <begin position="1"/>
        <end position="39"/>
    </location>
</feature>
<feature type="chain" id="PRO_5038593834" evidence="1">
    <location>
        <begin position="40"/>
        <end position="121"/>
    </location>
</feature>
<gene>
    <name evidence="2" type="ordered locus">Mflv_1893</name>
</gene>
<dbReference type="OrthoDB" id="4629024at2"/>
<dbReference type="HOGENOM" id="CLU_2082243_0_0_11"/>
<proteinExistence type="predicted"/>
<evidence type="ECO:0000256" key="1">
    <source>
        <dbReference type="SAM" id="SignalP"/>
    </source>
</evidence>
<reference evidence="2" key="2">
    <citation type="journal article" date="2013" name="PLoS ONE">
        <title>A Gene Expression Study of the Activities of Aromatic Ring-Cleavage Dioxygenases in Mycobacterium gilvum PYR-GCK to Changes in Salinity and pH during Pyrene Degradation.</title>
        <authorList>
            <person name="Badejo A.C."/>
            <person name="Badejo A.O."/>
            <person name="Shin K.H."/>
            <person name="Chai Y.G."/>
        </authorList>
    </citation>
    <scope>NUCLEOTIDE SEQUENCE [LARGE SCALE GENOMIC DNA]</scope>
    <source>
        <strain evidence="2">PYR-GCK</strain>
    </source>
</reference>
<evidence type="ECO:0000313" key="2">
    <source>
        <dbReference type="EMBL" id="ABP44373.1"/>
    </source>
</evidence>
<sequence length="121" mass="12214">MAKHAKAPARSVKKLGAVGLGAFFAASAFSGLSAATASADVEELAPQLQVYSRQASENSVIRINDLGLARGISEGRLADSGEILASGTGSTEVRDTTKAVVAKKAAAFGGAWPVGPAQGDW</sequence>
<name>A4T6T3_MYCGI</name>
<organism evidence="2">
    <name type="scientific">Mycolicibacterium gilvum (strain PYR-GCK)</name>
    <name type="common">Mycobacterium gilvum (strain PYR-GCK)</name>
    <dbReference type="NCBI Taxonomy" id="350054"/>
    <lineage>
        <taxon>Bacteria</taxon>
        <taxon>Bacillati</taxon>
        <taxon>Actinomycetota</taxon>
        <taxon>Actinomycetes</taxon>
        <taxon>Mycobacteriales</taxon>
        <taxon>Mycobacteriaceae</taxon>
        <taxon>Mycolicibacterium</taxon>
    </lineage>
</organism>
<reference evidence="2" key="1">
    <citation type="submission" date="2007-04" db="EMBL/GenBank/DDBJ databases">
        <authorList>
            <consortium name="US DOE Joint Genome Institute"/>
            <person name="Copeland A."/>
            <person name="Lucas S."/>
            <person name="Lapidus A."/>
            <person name="Barry K."/>
            <person name="Detter J.C."/>
            <person name="Glavina del Rio T."/>
            <person name="Hammon N."/>
            <person name="Israni S."/>
            <person name="Dalin E."/>
            <person name="Tice H."/>
            <person name="Pitluck S."/>
            <person name="Chain P."/>
            <person name="Malfatti S."/>
            <person name="Shin M."/>
            <person name="Vergez L."/>
            <person name="Schmutz J."/>
            <person name="Larimer F."/>
            <person name="Land M."/>
            <person name="Hauser L."/>
            <person name="Kyrpides N."/>
            <person name="Mikhailova N."/>
            <person name="Miller C."/>
            <person name="Richardson P."/>
        </authorList>
    </citation>
    <scope>NUCLEOTIDE SEQUENCE</scope>
    <source>
        <strain evidence="2">PYR-GCK</strain>
    </source>
</reference>
<dbReference type="KEGG" id="mgi:Mflv_1893"/>
<dbReference type="AlphaFoldDB" id="A4T6T3"/>
<dbReference type="eggNOG" id="ENOG5031KNY">
    <property type="taxonomic scope" value="Bacteria"/>
</dbReference>